<dbReference type="InterPro" id="IPR029063">
    <property type="entry name" value="SAM-dependent_MTases_sf"/>
</dbReference>
<accession>A0A1F6XK18</accession>
<name>A0A1F6XK18_9BACT</name>
<sequence length="234" mass="27033">MEIPQAVIKYILFQRTGYLQKNVFFKILTYIGLFGPLYKPTVYLKALIFSQPIKNEFILDMKKEYLIIKPFLPQTAYSLLDIGCGLAGIDFMLSRHYSHNIKIFLLDKTQVDDTIYYGFKNKGSIYNSLPLAKSFLAMNNVDIGNIFMQEVREDNKIVFQSSFDIIISLISWGFHYPVSTYIQEVYEKLNLDGILIIDIRKNTGGEDEIKKVFGNYKIIDESIKSMKILAVKTV</sequence>
<protein>
    <recommendedName>
        <fullName evidence="3">Methyltransferase type 11 domain-containing protein</fullName>
    </recommendedName>
</protein>
<dbReference type="Proteomes" id="UP000176629">
    <property type="component" value="Unassembled WGS sequence"/>
</dbReference>
<evidence type="ECO:0000313" key="1">
    <source>
        <dbReference type="EMBL" id="OGI94475.1"/>
    </source>
</evidence>
<dbReference type="AlphaFoldDB" id="A0A1F6XK18"/>
<proteinExistence type="predicted"/>
<comment type="caution">
    <text evidence="1">The sequence shown here is derived from an EMBL/GenBank/DDBJ whole genome shotgun (WGS) entry which is preliminary data.</text>
</comment>
<dbReference type="SUPFAM" id="SSF53335">
    <property type="entry name" value="S-adenosyl-L-methionine-dependent methyltransferases"/>
    <property type="match status" value="1"/>
</dbReference>
<dbReference type="Gene3D" id="3.40.50.150">
    <property type="entry name" value="Vaccinia Virus protein VP39"/>
    <property type="match status" value="1"/>
</dbReference>
<evidence type="ECO:0000313" key="2">
    <source>
        <dbReference type="Proteomes" id="UP000176629"/>
    </source>
</evidence>
<dbReference type="STRING" id="1801773.A3A03_02875"/>
<organism evidence="1 2">
    <name type="scientific">Candidatus Nomurabacteria bacterium RIFCSPLOWO2_01_FULL_40_18</name>
    <dbReference type="NCBI Taxonomy" id="1801773"/>
    <lineage>
        <taxon>Bacteria</taxon>
        <taxon>Candidatus Nomuraibacteriota</taxon>
    </lineage>
</organism>
<gene>
    <name evidence="1" type="ORF">A3A03_02875</name>
</gene>
<reference evidence="1 2" key="1">
    <citation type="journal article" date="2016" name="Nat. Commun.">
        <title>Thousands of microbial genomes shed light on interconnected biogeochemical processes in an aquifer system.</title>
        <authorList>
            <person name="Anantharaman K."/>
            <person name="Brown C.T."/>
            <person name="Hug L.A."/>
            <person name="Sharon I."/>
            <person name="Castelle C.J."/>
            <person name="Probst A.J."/>
            <person name="Thomas B.C."/>
            <person name="Singh A."/>
            <person name="Wilkins M.J."/>
            <person name="Karaoz U."/>
            <person name="Brodie E.L."/>
            <person name="Williams K.H."/>
            <person name="Hubbard S.S."/>
            <person name="Banfield J.F."/>
        </authorList>
    </citation>
    <scope>NUCLEOTIDE SEQUENCE [LARGE SCALE GENOMIC DNA]</scope>
</reference>
<dbReference type="EMBL" id="MFUX01000023">
    <property type="protein sequence ID" value="OGI94475.1"/>
    <property type="molecule type" value="Genomic_DNA"/>
</dbReference>
<evidence type="ECO:0008006" key="3">
    <source>
        <dbReference type="Google" id="ProtNLM"/>
    </source>
</evidence>